<dbReference type="Pfam" id="PF18895">
    <property type="entry name" value="T4SS_pilin"/>
    <property type="match status" value="1"/>
</dbReference>
<feature type="transmembrane region" description="Helical" evidence="1">
    <location>
        <begin position="64"/>
        <end position="83"/>
    </location>
</feature>
<keyword evidence="1" id="KW-1133">Transmembrane helix</keyword>
<organism evidence="2 3">
    <name type="scientific">Candidatus Woesebacteria bacterium GW2011_GWB1_41_10</name>
    <dbReference type="NCBI Taxonomy" id="1618577"/>
    <lineage>
        <taxon>Bacteria</taxon>
        <taxon>Candidatus Woeseibacteriota</taxon>
    </lineage>
</organism>
<feature type="transmembrane region" description="Helical" evidence="1">
    <location>
        <begin position="29"/>
        <end position="52"/>
    </location>
</feature>
<evidence type="ECO:0000256" key="1">
    <source>
        <dbReference type="SAM" id="Phobius"/>
    </source>
</evidence>
<feature type="non-terminal residue" evidence="2">
    <location>
        <position position="89"/>
    </location>
</feature>
<name>A0A0G0U529_9BACT</name>
<dbReference type="InterPro" id="IPR043993">
    <property type="entry name" value="T4SS_pilin"/>
</dbReference>
<comment type="caution">
    <text evidence="2">The sequence shown here is derived from an EMBL/GenBank/DDBJ whole genome shotgun (WGS) entry which is preliminary data.</text>
</comment>
<keyword evidence="1" id="KW-0472">Membrane</keyword>
<accession>A0A0G0U529</accession>
<proteinExistence type="predicted"/>
<dbReference type="AlphaFoldDB" id="A0A0G0U529"/>
<gene>
    <name evidence="2" type="ORF">UU32_C0049G0001</name>
</gene>
<evidence type="ECO:0000313" key="3">
    <source>
        <dbReference type="Proteomes" id="UP000033858"/>
    </source>
</evidence>
<reference evidence="2 3" key="1">
    <citation type="journal article" date="2015" name="Nature">
        <title>rRNA introns, odd ribosomes, and small enigmatic genomes across a large radiation of phyla.</title>
        <authorList>
            <person name="Brown C.T."/>
            <person name="Hug L.A."/>
            <person name="Thomas B.C."/>
            <person name="Sharon I."/>
            <person name="Castelle C.J."/>
            <person name="Singh A."/>
            <person name="Wilkins M.J."/>
            <person name="Williams K.H."/>
            <person name="Banfield J.F."/>
        </authorList>
    </citation>
    <scope>NUCLEOTIDE SEQUENCE [LARGE SCALE GENOMIC DNA]</scope>
</reference>
<sequence>MDIKNSFKTPFTELGGVGDLVSLLLKSSFVLAGIIILFFFITAGIGMIAGAGQNDPQKMEQSKKTATSAFVGFIVVFASYWIVQLVGQF</sequence>
<evidence type="ECO:0000313" key="2">
    <source>
        <dbReference type="EMBL" id="KKR84163.1"/>
    </source>
</evidence>
<keyword evidence="1" id="KW-0812">Transmembrane</keyword>
<dbReference type="Proteomes" id="UP000033858">
    <property type="component" value="Unassembled WGS sequence"/>
</dbReference>
<protein>
    <submittedName>
        <fullName evidence="2">Uncharacterized protein</fullName>
    </submittedName>
</protein>
<dbReference type="EMBL" id="LCAE01000049">
    <property type="protein sequence ID" value="KKR84163.1"/>
    <property type="molecule type" value="Genomic_DNA"/>
</dbReference>